<keyword evidence="3" id="KW-0597">Phosphoprotein</keyword>
<dbReference type="SUPFAM" id="SSF47336">
    <property type="entry name" value="ACP-like"/>
    <property type="match status" value="1"/>
</dbReference>
<sequence length="1426" mass="156404">MPLEDLYPLSAIQQGLLFETLADPEGARYVQQLRWRAEGPLDPGRYRAAWQRITDRHAVLRTLIAGDDGGNPLQAVLTTAELPVIEEDWRGTPESTREARLDAFCRADRLRGFSTEHAPLSRLALVRLGKTTWESVWTFHHLLLDGWSIGRLIHELGPLYTDPTTTLARPPRYREYIGWLTDRDHRAAHTYWGAYLAGFTTPTTLDLAAGSPGDEPTAERTHVLDQGTEERLGQTARRIRATPGVVAQAAWAVVLGRYTDRDDIVFGTTVSGRPPDLPRVEEMIGLFINTLPVRARLDPQHTAAELIRTLHTAQLDREPHEHTPLHEIQGQTALAPGTPLFDTLCVYENYPISAPLPDQRILPGIDLVQGRNTEITHYGLTLSLVPQERLRVFASFDPRTHDPRAVERLLRQYARVLDQIAADPEQPLHRLTLADDDEKALLRRWTRGCELAIPASSVQALIEERAAADPERLAVVADATGEGLTYGQLVDRSTTLARVLIAQGVRPGDLVGVCLERSPELIVALLAVLTAGAAYVPLEPELPPERLAFLVDDARPAAIIGRTTGPLGTPGRLPAVRPSADHHGGRHQLGPIIDIEAALEHPGPAAAQATLPTTTPDSLAYCLYTSGSTGRPKGVLIEHRGLVNRLLGMQDSYRLRPTDRVLHKTALGFDVSGWEVFWPLITGARLVLAAPGGQRDPEYLARVVRQRRITVTHFVPSMLAEFVRATHPGQLSSLRLVICSGEALPPSVARRLIELCPTAELHNLYGPTEASIDVCAQPIHPPVVGGALPIGRPVQNTELQILDRHLRPLPIGAVGELCIGGPQLARGYHRRPALTEERFPPHPQHPGQRLYRSGDLVRWRSDGSLDFLGRADQQFKLNGMRMEPGEIEHALTALVGIDHAVVSLREGRLHAHLMAGGKRWGTSELRNALARTLPDQMIPSHWHWLDTLPTLPNGKIDRARILAMAGTVAERSTPYTPPSGPVAELVTRVWGEVLAVEHIGVDDDFRELGGGSLDLVRVAFRLREELDRPVELRELIRHSTIRALAAALEGAGETAPTWGEADERLDLPAVLPPRTTTRGASVLLTGATGYLGAFLLTELLQRTTGTVRCLIRASTEPEARQRLDETLHRYGTTAPPGRVHALPGDLGRPRLGLSAAEFDRLGDELDLIIHAGASVDMLASFDQLAPVNIGGTRELIQLAATGRLKPLHYISTGDPKDDLVRSQVGYALTKWRAERLVAGAREAGVPATVLRLPRLTGDRAAGRWNERDMALRLLRLVVESGAAPPLGTEDWVPVDEAAALAVAEALDDGDGGLYTVTTERSVSLDALIDLVRQEGHPIERVSGTAWDALLADRFPLEHELLRTLAEERPTEDSPRSIDDWGVLPSHAFTALTLPGVDQPLLRRYAQRLSSTTTHQGESIWPSDHSE</sequence>
<dbReference type="InterPro" id="IPR009081">
    <property type="entry name" value="PP-bd_ACP"/>
</dbReference>
<dbReference type="Pfam" id="PF00550">
    <property type="entry name" value="PP-binding"/>
    <property type="match status" value="1"/>
</dbReference>
<feature type="domain" description="Carrier" evidence="5">
    <location>
        <begin position="977"/>
        <end position="1052"/>
    </location>
</feature>
<reference evidence="6" key="1">
    <citation type="submission" date="2022-06" db="EMBL/GenBank/DDBJ databases">
        <title>Genome public.</title>
        <authorList>
            <person name="Sun Q."/>
        </authorList>
    </citation>
    <scope>NUCLEOTIDE SEQUENCE</scope>
    <source>
        <strain evidence="6">CWNU-1</strain>
    </source>
</reference>
<evidence type="ECO:0000313" key="6">
    <source>
        <dbReference type="EMBL" id="MCM2387971.1"/>
    </source>
</evidence>
<proteinExistence type="predicted"/>
<dbReference type="NCBIfam" id="TIGR01733">
    <property type="entry name" value="AA-adenyl-dom"/>
    <property type="match status" value="1"/>
</dbReference>
<dbReference type="PANTHER" id="PTHR45527:SF1">
    <property type="entry name" value="FATTY ACID SYNTHASE"/>
    <property type="match status" value="1"/>
</dbReference>
<keyword evidence="2" id="KW-0596">Phosphopantetheine</keyword>
<dbReference type="InterPro" id="IPR045851">
    <property type="entry name" value="AMP-bd_C_sf"/>
</dbReference>
<gene>
    <name evidence="6" type="ORF">NBG84_06515</name>
</gene>
<dbReference type="Pfam" id="PF07993">
    <property type="entry name" value="NAD_binding_4"/>
    <property type="match status" value="2"/>
</dbReference>
<dbReference type="Gene3D" id="3.40.50.12780">
    <property type="entry name" value="N-terminal domain of ligase-like"/>
    <property type="match status" value="1"/>
</dbReference>
<comment type="caution">
    <text evidence="6">The sequence shown here is derived from an EMBL/GenBank/DDBJ whole genome shotgun (WGS) entry which is preliminary data.</text>
</comment>
<dbReference type="Gene3D" id="3.40.50.720">
    <property type="entry name" value="NAD(P)-binding Rossmann-like Domain"/>
    <property type="match status" value="1"/>
</dbReference>
<dbReference type="InterPro" id="IPR023213">
    <property type="entry name" value="CAT-like_dom_sf"/>
</dbReference>
<organism evidence="6 7">
    <name type="scientific">Streptomyces albipurpureus</name>
    <dbReference type="NCBI Taxonomy" id="2897419"/>
    <lineage>
        <taxon>Bacteria</taxon>
        <taxon>Bacillati</taxon>
        <taxon>Actinomycetota</taxon>
        <taxon>Actinomycetes</taxon>
        <taxon>Kitasatosporales</taxon>
        <taxon>Streptomycetaceae</taxon>
        <taxon>Streptomyces</taxon>
    </lineage>
</organism>
<dbReference type="Pfam" id="PF00668">
    <property type="entry name" value="Condensation"/>
    <property type="match status" value="1"/>
</dbReference>
<dbReference type="Gene3D" id="3.30.559.10">
    <property type="entry name" value="Chloramphenicol acetyltransferase-like domain"/>
    <property type="match status" value="1"/>
</dbReference>
<dbReference type="SUPFAM" id="SSF52777">
    <property type="entry name" value="CoA-dependent acyltransferases"/>
    <property type="match status" value="2"/>
</dbReference>
<dbReference type="Proteomes" id="UP001431429">
    <property type="component" value="Unassembled WGS sequence"/>
</dbReference>
<keyword evidence="7" id="KW-1185">Reference proteome</keyword>
<evidence type="ECO:0000256" key="2">
    <source>
        <dbReference type="ARBA" id="ARBA00022450"/>
    </source>
</evidence>
<dbReference type="EMBL" id="JAMQAW010000006">
    <property type="protein sequence ID" value="MCM2387971.1"/>
    <property type="molecule type" value="Genomic_DNA"/>
</dbReference>
<dbReference type="Gene3D" id="3.30.559.30">
    <property type="entry name" value="Nonribosomal peptide synthetase, condensation domain"/>
    <property type="match status" value="1"/>
</dbReference>
<dbReference type="Pfam" id="PF00501">
    <property type="entry name" value="AMP-binding"/>
    <property type="match status" value="1"/>
</dbReference>
<evidence type="ECO:0000256" key="3">
    <source>
        <dbReference type="ARBA" id="ARBA00022553"/>
    </source>
</evidence>
<dbReference type="InterPro" id="IPR013120">
    <property type="entry name" value="FAR_NAD-bd"/>
</dbReference>
<comment type="cofactor">
    <cofactor evidence="1">
        <name>pantetheine 4'-phosphate</name>
        <dbReference type="ChEBI" id="CHEBI:47942"/>
    </cofactor>
</comment>
<dbReference type="InterPro" id="IPR036291">
    <property type="entry name" value="NAD(P)-bd_dom_sf"/>
</dbReference>
<evidence type="ECO:0000259" key="5">
    <source>
        <dbReference type="PROSITE" id="PS50075"/>
    </source>
</evidence>
<dbReference type="InterPro" id="IPR010080">
    <property type="entry name" value="Thioester_reductase-like_dom"/>
</dbReference>
<dbReference type="PANTHER" id="PTHR45527">
    <property type="entry name" value="NONRIBOSOMAL PEPTIDE SYNTHETASE"/>
    <property type="match status" value="1"/>
</dbReference>
<dbReference type="InterPro" id="IPR036736">
    <property type="entry name" value="ACP-like_sf"/>
</dbReference>
<dbReference type="SMART" id="SM00823">
    <property type="entry name" value="PKS_PP"/>
    <property type="match status" value="1"/>
</dbReference>
<dbReference type="InterPro" id="IPR010071">
    <property type="entry name" value="AA_adenyl_dom"/>
</dbReference>
<dbReference type="RefSeq" id="WP_250918315.1">
    <property type="nucleotide sequence ID" value="NZ_JAMQAW010000006.1"/>
</dbReference>
<dbReference type="Gene3D" id="1.10.1200.10">
    <property type="entry name" value="ACP-like"/>
    <property type="match status" value="1"/>
</dbReference>
<dbReference type="PROSITE" id="PS50075">
    <property type="entry name" value="CARRIER"/>
    <property type="match status" value="1"/>
</dbReference>
<dbReference type="InterPro" id="IPR001242">
    <property type="entry name" value="Condensation_dom"/>
</dbReference>
<dbReference type="InterPro" id="IPR020806">
    <property type="entry name" value="PKS_PP-bd"/>
</dbReference>
<evidence type="ECO:0000256" key="1">
    <source>
        <dbReference type="ARBA" id="ARBA00001957"/>
    </source>
</evidence>
<evidence type="ECO:0000256" key="4">
    <source>
        <dbReference type="ARBA" id="ARBA00022598"/>
    </source>
</evidence>
<dbReference type="Gene3D" id="3.30.300.30">
    <property type="match status" value="1"/>
</dbReference>
<protein>
    <submittedName>
        <fullName evidence="6">Amino acid adenylation domain-containing protein</fullName>
    </submittedName>
</protein>
<evidence type="ECO:0000313" key="7">
    <source>
        <dbReference type="Proteomes" id="UP001431429"/>
    </source>
</evidence>
<dbReference type="CDD" id="cd17646">
    <property type="entry name" value="A_NRPS_AB3403-like"/>
    <property type="match status" value="1"/>
</dbReference>
<dbReference type="SUPFAM" id="SSF56801">
    <property type="entry name" value="Acetyl-CoA synthetase-like"/>
    <property type="match status" value="1"/>
</dbReference>
<keyword evidence="4" id="KW-0436">Ligase</keyword>
<dbReference type="NCBIfam" id="TIGR01746">
    <property type="entry name" value="Thioester-redct"/>
    <property type="match status" value="1"/>
</dbReference>
<dbReference type="SUPFAM" id="SSF51735">
    <property type="entry name" value="NAD(P)-binding Rossmann-fold domains"/>
    <property type="match status" value="1"/>
</dbReference>
<name>A0ABT0UL21_9ACTN</name>
<accession>A0ABT0UL21</accession>
<dbReference type="InterPro" id="IPR042099">
    <property type="entry name" value="ANL_N_sf"/>
</dbReference>
<dbReference type="InterPro" id="IPR000873">
    <property type="entry name" value="AMP-dep_synth/lig_dom"/>
</dbReference>